<gene>
    <name evidence="2" type="ORF">CANTEDRAFT_107500</name>
</gene>
<dbReference type="EMBL" id="GL996527">
    <property type="protein sequence ID" value="EGV62276.1"/>
    <property type="molecule type" value="Genomic_DNA"/>
</dbReference>
<sequence length="159" mass="17974">MNQDSSYSSNNDDTVTVDEVVGASTGFWGLQTVPSQQTNFTAHRRPTRLDLFENNQKLDIRAHQRTYEGAYTRTAIGSLAFSIMIIKLFSKEFLPIGTIYTLYGMVVFIIGVYKSRSVDFYYNPNKGTEYFRTSGTSVIILTAISLVCYLTLFVLIMTL</sequence>
<keyword evidence="1" id="KW-0472">Membrane</keyword>
<reference evidence="2 3" key="1">
    <citation type="journal article" date="2011" name="Proc. Natl. Acad. Sci. U.S.A.">
        <title>Comparative genomics of xylose-fermenting fungi for enhanced biofuel production.</title>
        <authorList>
            <person name="Wohlbach D.J."/>
            <person name="Kuo A."/>
            <person name="Sato T.K."/>
            <person name="Potts K.M."/>
            <person name="Salamov A.A."/>
            <person name="LaButti K.M."/>
            <person name="Sun H."/>
            <person name="Clum A."/>
            <person name="Pangilinan J.L."/>
            <person name="Lindquist E.A."/>
            <person name="Lucas S."/>
            <person name="Lapidus A."/>
            <person name="Jin M."/>
            <person name="Gunawan C."/>
            <person name="Balan V."/>
            <person name="Dale B.E."/>
            <person name="Jeffries T.W."/>
            <person name="Zinkel R."/>
            <person name="Barry K.W."/>
            <person name="Grigoriev I.V."/>
            <person name="Gasch A.P."/>
        </authorList>
    </citation>
    <scope>NUCLEOTIDE SEQUENCE [LARGE SCALE GENOMIC DNA]</scope>
    <source>
        <strain evidence="3">ATCC 10573 / BCRC 21748 / CBS 615 / JCM 9827 / NBRC 10315 / NRRL Y-1498 / VKM Y-70</strain>
    </source>
</reference>
<dbReference type="eggNOG" id="ENOG502S764">
    <property type="taxonomic scope" value="Eukaryota"/>
</dbReference>
<feature type="transmembrane region" description="Helical" evidence="1">
    <location>
        <begin position="93"/>
        <end position="113"/>
    </location>
</feature>
<keyword evidence="1" id="KW-0812">Transmembrane</keyword>
<evidence type="ECO:0000313" key="3">
    <source>
        <dbReference type="Proteomes" id="UP000000707"/>
    </source>
</evidence>
<evidence type="ECO:0000313" key="2">
    <source>
        <dbReference type="EMBL" id="EGV62276.1"/>
    </source>
</evidence>
<dbReference type="OrthoDB" id="17678at2759"/>
<dbReference type="PANTHER" id="PTHR38646:SF1">
    <property type="entry name" value="DUF202 DOMAIN-CONTAINING PROTEIN"/>
    <property type="match status" value="1"/>
</dbReference>
<dbReference type="HOGENOM" id="CLU_107661_2_1_1"/>
<keyword evidence="1" id="KW-1133">Transmembrane helix</keyword>
<accession>G3B7G9</accession>
<organism evidence="3">
    <name type="scientific">Candida tenuis (strain ATCC 10573 / BCRC 21748 / CBS 615 / JCM 9827 / NBRC 10315 / NRRL Y-1498 / VKM Y-70)</name>
    <name type="common">Yeast</name>
    <name type="synonym">Yamadazyma tenuis</name>
    <dbReference type="NCBI Taxonomy" id="590646"/>
    <lineage>
        <taxon>Eukaryota</taxon>
        <taxon>Fungi</taxon>
        <taxon>Dikarya</taxon>
        <taxon>Ascomycota</taxon>
        <taxon>Saccharomycotina</taxon>
        <taxon>Pichiomycetes</taxon>
        <taxon>Debaryomycetaceae</taxon>
        <taxon>Yamadazyma</taxon>
    </lineage>
</organism>
<evidence type="ECO:0000256" key="1">
    <source>
        <dbReference type="SAM" id="Phobius"/>
    </source>
</evidence>
<feature type="transmembrane region" description="Helical" evidence="1">
    <location>
        <begin position="133"/>
        <end position="156"/>
    </location>
</feature>
<dbReference type="AlphaFoldDB" id="G3B7G9"/>
<evidence type="ECO:0008006" key="4">
    <source>
        <dbReference type="Google" id="ProtNLM"/>
    </source>
</evidence>
<proteinExistence type="predicted"/>
<keyword evidence="3" id="KW-1185">Reference proteome</keyword>
<protein>
    <recommendedName>
        <fullName evidence="4">DUF202 domain-containing protein</fullName>
    </recommendedName>
</protein>
<dbReference type="Proteomes" id="UP000000707">
    <property type="component" value="Unassembled WGS sequence"/>
</dbReference>
<name>G3B7G9_CANTC</name>
<dbReference type="PANTHER" id="PTHR38646">
    <property type="entry name" value="YALI0F00814P"/>
    <property type="match status" value="1"/>
</dbReference>